<evidence type="ECO:0000313" key="1">
    <source>
        <dbReference type="EMBL" id="ARQ03104.1"/>
    </source>
</evidence>
<proteinExistence type="predicted"/>
<dbReference type="RefSeq" id="WP_086091565.1">
    <property type="nucleotide sequence ID" value="NZ_CP021112.1"/>
</dbReference>
<dbReference type="EMBL" id="CP021112">
    <property type="protein sequence ID" value="ARQ03104.1"/>
    <property type="molecule type" value="Genomic_DNA"/>
</dbReference>
<dbReference type="STRING" id="1235591.CAK95_21585"/>
<sequence length="111" mass="12381">MTHTLVPSDLVEGTAVYGRDGEKLGTIERLMLEKTTGAVAYAVVRHSGFMFSNTHHYPVLWNSLKYNSQRRVYEADLTLAEMQAGASELDGDAFDWGNRAPPYAPPLYWGT</sequence>
<dbReference type="Proteomes" id="UP000194137">
    <property type="component" value="Chromosome"/>
</dbReference>
<dbReference type="PANTHER" id="PTHR36505">
    <property type="entry name" value="BLR1072 PROTEIN"/>
    <property type="match status" value="1"/>
</dbReference>
<reference evidence="1 2" key="1">
    <citation type="submission" date="2017-05" db="EMBL/GenBank/DDBJ databases">
        <title>Full genome sequence of Pseudorhodoplanes sinuspersici.</title>
        <authorList>
            <person name="Dastgheib S.M.M."/>
            <person name="Shavandi M."/>
            <person name="Tirandaz H."/>
        </authorList>
    </citation>
    <scope>NUCLEOTIDE SEQUENCE [LARGE SCALE GENOMIC DNA]</scope>
    <source>
        <strain evidence="1 2">RIPI110</strain>
    </source>
</reference>
<dbReference type="AlphaFoldDB" id="A0A1W7A0H6"/>
<organism evidence="1 2">
    <name type="scientific">Pseudorhodoplanes sinuspersici</name>
    <dbReference type="NCBI Taxonomy" id="1235591"/>
    <lineage>
        <taxon>Bacteria</taxon>
        <taxon>Pseudomonadati</taxon>
        <taxon>Pseudomonadota</taxon>
        <taxon>Alphaproteobacteria</taxon>
        <taxon>Hyphomicrobiales</taxon>
        <taxon>Pseudorhodoplanes</taxon>
    </lineage>
</organism>
<protein>
    <submittedName>
        <fullName evidence="1">Uncharacterized protein</fullName>
    </submittedName>
</protein>
<dbReference type="KEGG" id="psin:CAK95_21585"/>
<dbReference type="InterPro" id="IPR027275">
    <property type="entry name" value="PRC-brl_dom"/>
</dbReference>
<keyword evidence="2" id="KW-1185">Reference proteome</keyword>
<evidence type="ECO:0000313" key="2">
    <source>
        <dbReference type="Proteomes" id="UP000194137"/>
    </source>
</evidence>
<gene>
    <name evidence="1" type="ORF">CAK95_21585</name>
</gene>
<dbReference type="SUPFAM" id="SSF50346">
    <property type="entry name" value="PRC-barrel domain"/>
    <property type="match status" value="1"/>
</dbReference>
<dbReference type="InterPro" id="IPR011033">
    <property type="entry name" value="PRC_barrel-like_sf"/>
</dbReference>
<dbReference type="Pfam" id="PF05239">
    <property type="entry name" value="PRC"/>
    <property type="match status" value="1"/>
</dbReference>
<dbReference type="Gene3D" id="2.30.30.240">
    <property type="entry name" value="PRC-barrel domain"/>
    <property type="match status" value="1"/>
</dbReference>
<accession>A0A1W7A0H6</accession>
<dbReference type="PANTHER" id="PTHR36505:SF1">
    <property type="entry name" value="BLR1072 PROTEIN"/>
    <property type="match status" value="1"/>
</dbReference>
<dbReference type="OrthoDB" id="7274881at2"/>
<name>A0A1W7A0H6_9HYPH</name>